<gene>
    <name evidence="3" type="ordered locus">Amet_1491</name>
</gene>
<sequence>MTKNDSPVAKPISSGERIRELDIIRGFALFGVLLVNIAMFNTTLFSEMASVSPMSNPLHLDGLSDRISAVLIQIFAQGKFYTIFSFLFGLGFYIFMERAESKNRSANYLFARRSFILVLFGILHFVFVWYGDILHVYGIIAFLLMLFRNRSIKTIRNWIVALLILSTLIFSGFAFLNDYISTIVSNEVMMDQYNNIYIQMEQSVEIYSNGSFVEIVAYRMKNEFPVVASQLVFLIPKILGMFLIGLYVGKRRIFNNVENNVDFIRKVWRWGGAIGILTTLGYVLIQFNLMQPDSLFYNSSIALFKEISTVFLSMFYVTSLILLYQKTPFKRFLYPLSYMGRMALTNYLVQCILCSFIFYGYGLGLLNKASIATGILLTILIYTAQVFFSMFWLKKYHYGPVEWLWRHLTYN</sequence>
<evidence type="ECO:0000259" key="2">
    <source>
        <dbReference type="Pfam" id="PF04235"/>
    </source>
</evidence>
<proteinExistence type="predicted"/>
<feature type="transmembrane region" description="Helical" evidence="1">
    <location>
        <begin position="67"/>
        <end position="95"/>
    </location>
</feature>
<keyword evidence="1" id="KW-0472">Membrane</keyword>
<keyword evidence="1" id="KW-0812">Transmembrane</keyword>
<evidence type="ECO:0000313" key="3">
    <source>
        <dbReference type="EMBL" id="ABR47687.1"/>
    </source>
</evidence>
<keyword evidence="4" id="KW-1185">Reference proteome</keyword>
<dbReference type="eggNOG" id="COG2311">
    <property type="taxonomic scope" value="Bacteria"/>
</dbReference>
<feature type="transmembrane region" description="Helical" evidence="1">
    <location>
        <begin position="307"/>
        <end position="324"/>
    </location>
</feature>
<feature type="transmembrane region" description="Helical" evidence="1">
    <location>
        <begin position="23"/>
        <end position="46"/>
    </location>
</feature>
<dbReference type="Proteomes" id="UP000001572">
    <property type="component" value="Chromosome"/>
</dbReference>
<dbReference type="PANTHER" id="PTHR30590">
    <property type="entry name" value="INNER MEMBRANE PROTEIN"/>
    <property type="match status" value="1"/>
</dbReference>
<evidence type="ECO:0000313" key="4">
    <source>
        <dbReference type="Proteomes" id="UP000001572"/>
    </source>
</evidence>
<feature type="domain" description="DUF418" evidence="2">
    <location>
        <begin position="249"/>
        <end position="410"/>
    </location>
</feature>
<feature type="transmembrane region" description="Helical" evidence="1">
    <location>
        <begin position="115"/>
        <end position="146"/>
    </location>
</feature>
<dbReference type="RefSeq" id="WP_012062725.1">
    <property type="nucleotide sequence ID" value="NC_009633.1"/>
</dbReference>
<dbReference type="EMBL" id="CP000724">
    <property type="protein sequence ID" value="ABR47687.1"/>
    <property type="molecule type" value="Genomic_DNA"/>
</dbReference>
<name>A6TNB9_ALKMQ</name>
<reference evidence="4" key="1">
    <citation type="journal article" date="2016" name="Genome Announc.">
        <title>Complete genome sequence of Alkaliphilus metalliredigens strain QYMF, an alkaliphilic and metal-reducing bacterium isolated from borax-contaminated leachate ponds.</title>
        <authorList>
            <person name="Hwang C."/>
            <person name="Copeland A."/>
            <person name="Lucas S."/>
            <person name="Lapidus A."/>
            <person name="Barry K."/>
            <person name="Detter J.C."/>
            <person name="Glavina Del Rio T."/>
            <person name="Hammon N."/>
            <person name="Israni S."/>
            <person name="Dalin E."/>
            <person name="Tice H."/>
            <person name="Pitluck S."/>
            <person name="Chertkov O."/>
            <person name="Brettin T."/>
            <person name="Bruce D."/>
            <person name="Han C."/>
            <person name="Schmutz J."/>
            <person name="Larimer F."/>
            <person name="Land M.L."/>
            <person name="Hauser L."/>
            <person name="Kyrpides N."/>
            <person name="Mikhailova N."/>
            <person name="Ye Q."/>
            <person name="Zhou J."/>
            <person name="Richardson P."/>
            <person name="Fields M.W."/>
        </authorList>
    </citation>
    <scope>NUCLEOTIDE SEQUENCE [LARGE SCALE GENOMIC DNA]</scope>
    <source>
        <strain evidence="4">QYMF</strain>
    </source>
</reference>
<dbReference type="Pfam" id="PF04235">
    <property type="entry name" value="DUF418"/>
    <property type="match status" value="1"/>
</dbReference>
<dbReference type="AlphaFoldDB" id="A6TNB9"/>
<dbReference type="KEGG" id="amt:Amet_1491"/>
<feature type="transmembrane region" description="Helical" evidence="1">
    <location>
        <begin position="267"/>
        <end position="287"/>
    </location>
</feature>
<keyword evidence="1" id="KW-1133">Transmembrane helix</keyword>
<organism evidence="3 4">
    <name type="scientific">Alkaliphilus metalliredigens (strain QYMF)</name>
    <dbReference type="NCBI Taxonomy" id="293826"/>
    <lineage>
        <taxon>Bacteria</taxon>
        <taxon>Bacillati</taxon>
        <taxon>Bacillota</taxon>
        <taxon>Clostridia</taxon>
        <taxon>Peptostreptococcales</taxon>
        <taxon>Natronincolaceae</taxon>
        <taxon>Alkaliphilus</taxon>
    </lineage>
</organism>
<feature type="transmembrane region" description="Helical" evidence="1">
    <location>
        <begin position="158"/>
        <end position="176"/>
    </location>
</feature>
<evidence type="ECO:0000256" key="1">
    <source>
        <dbReference type="SAM" id="Phobius"/>
    </source>
</evidence>
<dbReference type="OrthoDB" id="9807744at2"/>
<dbReference type="InterPro" id="IPR052529">
    <property type="entry name" value="Bact_Transport_Assoc"/>
</dbReference>
<feature type="transmembrane region" description="Helical" evidence="1">
    <location>
        <begin position="344"/>
        <end position="363"/>
    </location>
</feature>
<feature type="transmembrane region" description="Helical" evidence="1">
    <location>
        <begin position="369"/>
        <end position="393"/>
    </location>
</feature>
<dbReference type="InterPro" id="IPR007349">
    <property type="entry name" value="DUF418"/>
</dbReference>
<feature type="transmembrane region" description="Helical" evidence="1">
    <location>
        <begin position="227"/>
        <end position="247"/>
    </location>
</feature>
<protein>
    <recommendedName>
        <fullName evidence="2">DUF418 domain-containing protein</fullName>
    </recommendedName>
</protein>
<dbReference type="STRING" id="293826.Amet_1491"/>
<dbReference type="HOGENOM" id="CLU_039610_0_1_9"/>
<dbReference type="PANTHER" id="PTHR30590:SF2">
    <property type="entry name" value="INNER MEMBRANE PROTEIN"/>
    <property type="match status" value="1"/>
</dbReference>
<accession>A6TNB9</accession>